<organism evidence="4">
    <name type="scientific">Chromera velia CCMP2878</name>
    <dbReference type="NCBI Taxonomy" id="1169474"/>
    <lineage>
        <taxon>Eukaryota</taxon>
        <taxon>Sar</taxon>
        <taxon>Alveolata</taxon>
        <taxon>Colpodellida</taxon>
        <taxon>Chromeraceae</taxon>
        <taxon>Chromera</taxon>
    </lineage>
</organism>
<dbReference type="InterPro" id="IPR036291">
    <property type="entry name" value="NAD(P)-bd_dom_sf"/>
</dbReference>
<name>A0A0K6SB52_9ALVE</name>
<evidence type="ECO:0000259" key="2">
    <source>
        <dbReference type="Pfam" id="PF13460"/>
    </source>
</evidence>
<dbReference type="EMBL" id="CDMZ01005805">
    <property type="protein sequence ID" value="CUC10855.1"/>
    <property type="molecule type" value="Genomic_DNA"/>
</dbReference>
<keyword evidence="1" id="KW-0732">Signal</keyword>
<dbReference type="Gene3D" id="3.40.50.720">
    <property type="entry name" value="NAD(P)-binding Rossmann-like Domain"/>
    <property type="match status" value="1"/>
</dbReference>
<dbReference type="AlphaFoldDB" id="A0A0K6SB52"/>
<evidence type="ECO:0000313" key="3">
    <source>
        <dbReference type="EMBL" id="CUC10855.1"/>
    </source>
</evidence>
<protein>
    <recommendedName>
        <fullName evidence="2">NAD(P)-binding domain-containing protein</fullName>
    </recommendedName>
</protein>
<dbReference type="PANTHER" id="PTHR14194:SF86">
    <property type="entry name" value="OS05G0110300 PROTEIN"/>
    <property type="match status" value="1"/>
</dbReference>
<dbReference type="InterPro" id="IPR016040">
    <property type="entry name" value="NAD(P)-bd_dom"/>
</dbReference>
<evidence type="ECO:0000313" key="4">
    <source>
        <dbReference type="EMBL" id="CUC10856.1"/>
    </source>
</evidence>
<gene>
    <name evidence="3" type="ORF">Cvel_12945.t1</name>
    <name evidence="4" type="ORF">Cvel_12945.t2.CR1</name>
</gene>
<dbReference type="GO" id="GO:0016491">
    <property type="term" value="F:oxidoreductase activity"/>
    <property type="evidence" value="ECO:0007669"/>
    <property type="project" value="InterPro"/>
</dbReference>
<feature type="chain" id="PRO_5007414633" description="NAD(P)-binding domain-containing protein" evidence="1">
    <location>
        <begin position="28"/>
        <end position="310"/>
    </location>
</feature>
<sequence length="310" mass="32931">MMWGSRRSVSFSLRSAVALLLAVSVSSHTLLKPTALVPPMKVAVTGAGGNTGGHVFRKLLGRKDVFNKVVGVVRTPESGETLKKSIPEADHGSVRVCDFNKLAEDFKGLDALIIATSAKPAPTGEINPETNRPVFGFPNGEPKVADWESQKQQIDAAIQAGIKHIVICGSMGGTNANHPLNMLGKKADGTGGDILKWKRKAEKYLIDLAEEKGDALSFTIVHPGGLLDEPGSQRALVVDIDDKLLEQENRTVPREDVAEVLIQALLCPSGANRALDLVSKPVSDGTVTTDFEALFASVGGSCDYSKGEIP</sequence>
<dbReference type="SUPFAM" id="SSF51735">
    <property type="entry name" value="NAD(P)-binding Rossmann-fold domains"/>
    <property type="match status" value="1"/>
</dbReference>
<dbReference type="InterPro" id="IPR044163">
    <property type="entry name" value="SARED1-like"/>
</dbReference>
<reference evidence="4" key="1">
    <citation type="submission" date="2014-11" db="EMBL/GenBank/DDBJ databases">
        <title>Molecular phylogeny of cliff fern family Woodsiaceae with morphological implications.</title>
        <authorList>
            <person name="Shao Y.-Z."/>
            <person name="Wei R."/>
            <person name="Zhang X.-C."/>
        </authorList>
    </citation>
    <scope>NUCLEOTIDE SEQUENCE</scope>
</reference>
<feature type="domain" description="NAD(P)-binding" evidence="2">
    <location>
        <begin position="46"/>
        <end position="266"/>
    </location>
</feature>
<evidence type="ECO:0000256" key="1">
    <source>
        <dbReference type="SAM" id="SignalP"/>
    </source>
</evidence>
<dbReference type="PANTHER" id="PTHR14194">
    <property type="entry name" value="NITROGEN METABOLIC REGULATION PROTEIN NMR-RELATED"/>
    <property type="match status" value="1"/>
</dbReference>
<proteinExistence type="predicted"/>
<dbReference type="VEuPathDB" id="CryptoDB:Cvel_12945"/>
<dbReference type="EMBL" id="CDMZ01005805">
    <property type="protein sequence ID" value="CUC10856.1"/>
    <property type="molecule type" value="Genomic_DNA"/>
</dbReference>
<feature type="signal peptide" evidence="1">
    <location>
        <begin position="1"/>
        <end position="27"/>
    </location>
</feature>
<dbReference type="Pfam" id="PF13460">
    <property type="entry name" value="NAD_binding_10"/>
    <property type="match status" value="1"/>
</dbReference>
<accession>A0A0K6SB52</accession>